<evidence type="ECO:0000313" key="1">
    <source>
        <dbReference type="EMBL" id="MCI52856.1"/>
    </source>
</evidence>
<dbReference type="Proteomes" id="UP000265520">
    <property type="component" value="Unassembled WGS sequence"/>
</dbReference>
<organism evidence="1 2">
    <name type="scientific">Trifolium medium</name>
    <dbReference type="NCBI Taxonomy" id="97028"/>
    <lineage>
        <taxon>Eukaryota</taxon>
        <taxon>Viridiplantae</taxon>
        <taxon>Streptophyta</taxon>
        <taxon>Embryophyta</taxon>
        <taxon>Tracheophyta</taxon>
        <taxon>Spermatophyta</taxon>
        <taxon>Magnoliopsida</taxon>
        <taxon>eudicotyledons</taxon>
        <taxon>Gunneridae</taxon>
        <taxon>Pentapetalae</taxon>
        <taxon>rosids</taxon>
        <taxon>fabids</taxon>
        <taxon>Fabales</taxon>
        <taxon>Fabaceae</taxon>
        <taxon>Papilionoideae</taxon>
        <taxon>50 kb inversion clade</taxon>
        <taxon>NPAAA clade</taxon>
        <taxon>Hologalegina</taxon>
        <taxon>IRL clade</taxon>
        <taxon>Trifolieae</taxon>
        <taxon>Trifolium</taxon>
    </lineage>
</organism>
<proteinExistence type="predicted"/>
<feature type="non-terminal residue" evidence="1">
    <location>
        <position position="47"/>
    </location>
</feature>
<accession>A0A392SY91</accession>
<sequence length="47" mass="5277">MWTEEVLEERVLKEGDENLLAIAPITNANHDQDNLPISVLGSNNDEE</sequence>
<reference evidence="1 2" key="1">
    <citation type="journal article" date="2018" name="Front. Plant Sci.">
        <title>Red Clover (Trifolium pratense) and Zigzag Clover (T. medium) - A Picture of Genomic Similarities and Differences.</title>
        <authorList>
            <person name="Dluhosova J."/>
            <person name="Istvanek J."/>
            <person name="Nedelnik J."/>
            <person name="Repkova J."/>
        </authorList>
    </citation>
    <scope>NUCLEOTIDE SEQUENCE [LARGE SCALE GENOMIC DNA]</scope>
    <source>
        <strain evidence="2">cv. 10/8</strain>
        <tissue evidence="1">Leaf</tissue>
    </source>
</reference>
<evidence type="ECO:0000313" key="2">
    <source>
        <dbReference type="Proteomes" id="UP000265520"/>
    </source>
</evidence>
<comment type="caution">
    <text evidence="1">The sequence shown here is derived from an EMBL/GenBank/DDBJ whole genome shotgun (WGS) entry which is preliminary data.</text>
</comment>
<protein>
    <submittedName>
        <fullName evidence="1">Uncharacterized protein</fullName>
    </submittedName>
</protein>
<keyword evidence="2" id="KW-1185">Reference proteome</keyword>
<name>A0A392SY91_9FABA</name>
<dbReference type="AlphaFoldDB" id="A0A392SY91"/>
<dbReference type="EMBL" id="LXQA010453909">
    <property type="protein sequence ID" value="MCI52856.1"/>
    <property type="molecule type" value="Genomic_DNA"/>
</dbReference>